<dbReference type="Pfam" id="PF01757">
    <property type="entry name" value="Acyl_transf_3"/>
    <property type="match status" value="1"/>
</dbReference>
<dbReference type="InterPro" id="IPR036514">
    <property type="entry name" value="SGNH_hydro_sf"/>
</dbReference>
<evidence type="ECO:0000256" key="9">
    <source>
        <dbReference type="SAM" id="MobiDB-lite"/>
    </source>
</evidence>
<evidence type="ECO:0000313" key="12">
    <source>
        <dbReference type="EMBL" id="SFU84907.1"/>
    </source>
</evidence>
<evidence type="ECO:0000256" key="2">
    <source>
        <dbReference type="ARBA" id="ARBA00007400"/>
    </source>
</evidence>
<feature type="region of interest" description="Disordered" evidence="9">
    <location>
        <begin position="442"/>
        <end position="557"/>
    </location>
</feature>
<evidence type="ECO:0000313" key="13">
    <source>
        <dbReference type="Proteomes" id="UP000183508"/>
    </source>
</evidence>
<feature type="transmembrane region" description="Helical" evidence="10">
    <location>
        <begin position="399"/>
        <end position="420"/>
    </location>
</feature>
<dbReference type="CDD" id="cd01840">
    <property type="entry name" value="SGNH_hydrolase_yrhL_like"/>
    <property type="match status" value="1"/>
</dbReference>
<evidence type="ECO:0000256" key="10">
    <source>
        <dbReference type="SAM" id="Phobius"/>
    </source>
</evidence>
<feature type="transmembrane region" description="Helical" evidence="10">
    <location>
        <begin position="12"/>
        <end position="32"/>
    </location>
</feature>
<dbReference type="InterPro" id="IPR050879">
    <property type="entry name" value="Acyltransferase_3"/>
</dbReference>
<protein>
    <submittedName>
        <fullName evidence="12">Peptidoglycan/LPS O-acetylase OafA/YrhL, contains acyltransferase and SGNH-hydrolase domains</fullName>
    </submittedName>
</protein>
<keyword evidence="6 10" id="KW-1133">Transmembrane helix</keyword>
<dbReference type="InterPro" id="IPR002656">
    <property type="entry name" value="Acyl_transf_3_dom"/>
</dbReference>
<dbReference type="EMBL" id="FPBV01000010">
    <property type="protein sequence ID" value="SFU84907.1"/>
    <property type="molecule type" value="Genomic_DNA"/>
</dbReference>
<feature type="transmembrane region" description="Helical" evidence="10">
    <location>
        <begin position="141"/>
        <end position="160"/>
    </location>
</feature>
<feature type="transmembrane region" description="Helical" evidence="10">
    <location>
        <begin position="172"/>
        <end position="191"/>
    </location>
</feature>
<keyword evidence="7 10" id="KW-0472">Membrane</keyword>
<feature type="compositionally biased region" description="Gly residues" evidence="9">
    <location>
        <begin position="466"/>
        <end position="485"/>
    </location>
</feature>
<dbReference type="AlphaFoldDB" id="A0A1I7JID0"/>
<keyword evidence="5 10" id="KW-0812">Transmembrane</keyword>
<feature type="transmembrane region" description="Helical" evidence="10">
    <location>
        <begin position="206"/>
        <end position="224"/>
    </location>
</feature>
<evidence type="ECO:0000256" key="3">
    <source>
        <dbReference type="ARBA" id="ARBA00022475"/>
    </source>
</evidence>
<keyword evidence="3" id="KW-1003">Cell membrane</keyword>
<comment type="similarity">
    <text evidence="2">Belongs to the acyltransferase 3 family.</text>
</comment>
<dbReference type="STRING" id="392015.SAMN05421543_11049"/>
<evidence type="ECO:0000256" key="5">
    <source>
        <dbReference type="ARBA" id="ARBA00022692"/>
    </source>
</evidence>
<evidence type="ECO:0000256" key="7">
    <source>
        <dbReference type="ARBA" id="ARBA00023136"/>
    </source>
</evidence>
<evidence type="ECO:0000259" key="11">
    <source>
        <dbReference type="Pfam" id="PF01757"/>
    </source>
</evidence>
<dbReference type="PANTHER" id="PTHR23028">
    <property type="entry name" value="ACETYLTRANSFERASE"/>
    <property type="match status" value="1"/>
</dbReference>
<dbReference type="GO" id="GO:0016787">
    <property type="term" value="F:hydrolase activity"/>
    <property type="evidence" value="ECO:0007669"/>
    <property type="project" value="UniProtKB-KW"/>
</dbReference>
<dbReference type="SUPFAM" id="SSF52266">
    <property type="entry name" value="SGNH hydrolase"/>
    <property type="match status" value="1"/>
</dbReference>
<feature type="compositionally biased region" description="Basic residues" evidence="9">
    <location>
        <begin position="383"/>
        <end position="399"/>
    </location>
</feature>
<evidence type="ECO:0000256" key="4">
    <source>
        <dbReference type="ARBA" id="ARBA00022679"/>
    </source>
</evidence>
<organism evidence="12 13">
    <name type="scientific">Alicyclobacillus macrosporangiidus</name>
    <dbReference type="NCBI Taxonomy" id="392015"/>
    <lineage>
        <taxon>Bacteria</taxon>
        <taxon>Bacillati</taxon>
        <taxon>Bacillota</taxon>
        <taxon>Bacilli</taxon>
        <taxon>Bacillales</taxon>
        <taxon>Alicyclobacillaceae</taxon>
        <taxon>Alicyclobacillus</taxon>
    </lineage>
</organism>
<name>A0A1I7JID0_9BACL</name>
<accession>A0A1I7JID0</accession>
<evidence type="ECO:0000256" key="6">
    <source>
        <dbReference type="ARBA" id="ARBA00022989"/>
    </source>
</evidence>
<proteinExistence type="inferred from homology"/>
<dbReference type="PANTHER" id="PTHR23028:SF53">
    <property type="entry name" value="ACYL_TRANSF_3 DOMAIN-CONTAINING PROTEIN"/>
    <property type="match status" value="1"/>
</dbReference>
<feature type="compositionally biased region" description="Gly residues" evidence="9">
    <location>
        <begin position="523"/>
        <end position="537"/>
    </location>
</feature>
<feature type="compositionally biased region" description="Polar residues" evidence="9">
    <location>
        <begin position="493"/>
        <end position="516"/>
    </location>
</feature>
<keyword evidence="4 12" id="KW-0808">Transferase</keyword>
<dbReference type="RefSeq" id="WP_074952445.1">
    <property type="nucleotide sequence ID" value="NZ_FPBV01000010.1"/>
</dbReference>
<dbReference type="GO" id="GO:0009103">
    <property type="term" value="P:lipopolysaccharide biosynthetic process"/>
    <property type="evidence" value="ECO:0007669"/>
    <property type="project" value="TreeGrafter"/>
</dbReference>
<feature type="transmembrane region" description="Helical" evidence="10">
    <location>
        <begin position="38"/>
        <end position="60"/>
    </location>
</feature>
<evidence type="ECO:0000256" key="1">
    <source>
        <dbReference type="ARBA" id="ARBA00004651"/>
    </source>
</evidence>
<feature type="transmembrane region" description="Helical" evidence="10">
    <location>
        <begin position="236"/>
        <end position="256"/>
    </location>
</feature>
<keyword evidence="13" id="KW-1185">Reference proteome</keyword>
<keyword evidence="12" id="KW-0378">Hydrolase</keyword>
<gene>
    <name evidence="12" type="ORF">SAMN05421543_11049</name>
</gene>
<feature type="domain" description="Acyltransferase 3" evidence="11">
    <location>
        <begin position="13"/>
        <end position="348"/>
    </location>
</feature>
<dbReference type="GO" id="GO:0016747">
    <property type="term" value="F:acyltransferase activity, transferring groups other than amino-acyl groups"/>
    <property type="evidence" value="ECO:0007669"/>
    <property type="project" value="InterPro"/>
</dbReference>
<sequence>MPKPMRSGGRYMPGLDGLRALAVVAVVVYHLHAAWAPGGLLGVGVFFVLSGYLITDLLVAEWRRTGRLDLRGFWMRRFRRLIPALWLMIGGVCAWLAASDPGRLEKLRGDIGAAFLYVSNWWYVFHQVSYFDRFGPPSPFGHLWSLAVEEQFYLVWPLLLGVGLRRLRRGTLLGWTLIGAAVSALSMALLFQPGTDPSRIYYGTDTRAFALLLGAALALVWPSEQLPRWRTRRSRFAADGMGVAGLAVILVMFFTTDEYGAFLYRGGMVLLSLATAAVVAAAAHPDSRLGRALGWGPLRWLGMRSYGIYLWHYPVLALSTPLNTAGDIDWVRMLLQVLASVGLAALSWRYVEQPILRMGKAPGSAPASGALDAPRRHGQGTSRRGRTHRNRRTHRHRRSAVAAMWAASAAVLAIAAAMWFSPNAGASLLQWTGGGEMRAHLARPVSGASAASQTTGDAAPSSGKTGHAGTGAQGDGQAQGGGQAPGDGETAGWNGQMNGAGSPPQKTGAGTTASGPSASQDGGTSGGTAGNGSGQAGGSNAPGRTETAHPVNPGPLGAGITAIGDSVLEDAKPYLEKLLPGIVVDAQVGRQFTEAAQVIGRLQQQRRLGDTVIIELGNNGPFTEQQMDDLLAQLGSRRVVLVNVRVPRPWQDVVNRTLAAVAADHPGLTLVDWCSASAGKTQWFYADGVHLNPAGSQAYAQLLAGAVRPGDEAARTNRD</sequence>
<dbReference type="OrthoDB" id="9796461at2"/>
<feature type="transmembrane region" description="Helical" evidence="10">
    <location>
        <begin position="81"/>
        <end position="98"/>
    </location>
</feature>
<keyword evidence="8 12" id="KW-0012">Acyltransferase</keyword>
<reference evidence="13" key="1">
    <citation type="submission" date="2016-10" db="EMBL/GenBank/DDBJ databases">
        <authorList>
            <person name="Varghese N."/>
        </authorList>
    </citation>
    <scope>NUCLEOTIDE SEQUENCE [LARGE SCALE GENOMIC DNA]</scope>
    <source>
        <strain evidence="13">DSM 17980</strain>
    </source>
</reference>
<dbReference type="GO" id="GO:0005886">
    <property type="term" value="C:plasma membrane"/>
    <property type="evidence" value="ECO:0007669"/>
    <property type="project" value="UniProtKB-SubCell"/>
</dbReference>
<feature type="transmembrane region" description="Helical" evidence="10">
    <location>
        <begin position="262"/>
        <end position="285"/>
    </location>
</feature>
<comment type="subcellular location">
    <subcellularLocation>
        <location evidence="1">Cell membrane</location>
        <topology evidence="1">Multi-pass membrane protein</topology>
    </subcellularLocation>
</comment>
<dbReference type="Gene3D" id="3.40.50.1110">
    <property type="entry name" value="SGNH hydrolase"/>
    <property type="match status" value="1"/>
</dbReference>
<dbReference type="Proteomes" id="UP000183508">
    <property type="component" value="Unassembled WGS sequence"/>
</dbReference>
<evidence type="ECO:0000256" key="8">
    <source>
        <dbReference type="ARBA" id="ARBA00023315"/>
    </source>
</evidence>
<feature type="region of interest" description="Disordered" evidence="9">
    <location>
        <begin position="362"/>
        <end position="399"/>
    </location>
</feature>